<evidence type="ECO:0000313" key="3">
    <source>
        <dbReference type="Proteomes" id="UP000050525"/>
    </source>
</evidence>
<dbReference type="AlphaFoldDB" id="A0A151N0B8"/>
<sequence>MILESCSLHLKLESAINVPPPYQSQAQSESEEVQRRSPTAGWFTEPELTQDMTGYHVLFGLLHCSKKRWICKRINFLTNATSIAKMF</sequence>
<comment type="caution">
    <text evidence="2">The sequence shown here is derived from an EMBL/GenBank/DDBJ whole genome shotgun (WGS) entry which is preliminary data.</text>
</comment>
<feature type="region of interest" description="Disordered" evidence="1">
    <location>
        <begin position="20"/>
        <end position="39"/>
    </location>
</feature>
<name>A0A151N0B8_ALLMI</name>
<keyword evidence="3" id="KW-1185">Reference proteome</keyword>
<dbReference type="EMBL" id="AKHW03004278">
    <property type="protein sequence ID" value="KYO30251.1"/>
    <property type="molecule type" value="Genomic_DNA"/>
</dbReference>
<dbReference type="Proteomes" id="UP000050525">
    <property type="component" value="Unassembled WGS sequence"/>
</dbReference>
<reference evidence="2 3" key="1">
    <citation type="journal article" date="2012" name="Genome Biol.">
        <title>Sequencing three crocodilian genomes to illuminate the evolution of archosaurs and amniotes.</title>
        <authorList>
            <person name="St John J.A."/>
            <person name="Braun E.L."/>
            <person name="Isberg S.R."/>
            <person name="Miles L.G."/>
            <person name="Chong A.Y."/>
            <person name="Gongora J."/>
            <person name="Dalzell P."/>
            <person name="Moran C."/>
            <person name="Bed'hom B."/>
            <person name="Abzhanov A."/>
            <person name="Burgess S.C."/>
            <person name="Cooksey A.M."/>
            <person name="Castoe T.A."/>
            <person name="Crawford N.G."/>
            <person name="Densmore L.D."/>
            <person name="Drew J.C."/>
            <person name="Edwards S.V."/>
            <person name="Faircloth B.C."/>
            <person name="Fujita M.K."/>
            <person name="Greenwold M.J."/>
            <person name="Hoffmann F.G."/>
            <person name="Howard J.M."/>
            <person name="Iguchi T."/>
            <person name="Janes D.E."/>
            <person name="Khan S.Y."/>
            <person name="Kohno S."/>
            <person name="de Koning A.J."/>
            <person name="Lance S.L."/>
            <person name="McCarthy F.M."/>
            <person name="McCormack J.E."/>
            <person name="Merchant M.E."/>
            <person name="Peterson D.G."/>
            <person name="Pollock D.D."/>
            <person name="Pourmand N."/>
            <person name="Raney B.J."/>
            <person name="Roessler K.A."/>
            <person name="Sanford J.R."/>
            <person name="Sawyer R.H."/>
            <person name="Schmidt C.J."/>
            <person name="Triplett E.W."/>
            <person name="Tuberville T.D."/>
            <person name="Venegas-Anaya M."/>
            <person name="Howard J.T."/>
            <person name="Jarvis E.D."/>
            <person name="Guillette L.J.Jr."/>
            <person name="Glenn T.C."/>
            <person name="Green R.E."/>
            <person name="Ray D.A."/>
        </authorList>
    </citation>
    <scope>NUCLEOTIDE SEQUENCE [LARGE SCALE GENOMIC DNA]</scope>
    <source>
        <strain evidence="2">KSC_2009_1</strain>
    </source>
</reference>
<proteinExistence type="predicted"/>
<evidence type="ECO:0000313" key="2">
    <source>
        <dbReference type="EMBL" id="KYO30251.1"/>
    </source>
</evidence>
<organism evidence="2 3">
    <name type="scientific">Alligator mississippiensis</name>
    <name type="common">American alligator</name>
    <dbReference type="NCBI Taxonomy" id="8496"/>
    <lineage>
        <taxon>Eukaryota</taxon>
        <taxon>Metazoa</taxon>
        <taxon>Chordata</taxon>
        <taxon>Craniata</taxon>
        <taxon>Vertebrata</taxon>
        <taxon>Euteleostomi</taxon>
        <taxon>Archelosauria</taxon>
        <taxon>Archosauria</taxon>
        <taxon>Crocodylia</taxon>
        <taxon>Alligatoridae</taxon>
        <taxon>Alligatorinae</taxon>
        <taxon>Alligator</taxon>
    </lineage>
</organism>
<accession>A0A151N0B8</accession>
<evidence type="ECO:0000256" key="1">
    <source>
        <dbReference type="SAM" id="MobiDB-lite"/>
    </source>
</evidence>
<gene>
    <name evidence="2" type="ORF">Y1Q_0022464</name>
</gene>
<protein>
    <submittedName>
        <fullName evidence="2">Uncharacterized protein</fullName>
    </submittedName>
</protein>